<dbReference type="AlphaFoldDB" id="A0A8X7SC75"/>
<evidence type="ECO:0000313" key="2">
    <source>
        <dbReference type="Proteomes" id="UP000886595"/>
    </source>
</evidence>
<sequence>MVVPPGYAFLDFEDPRDACDAIRDLDGNIYVRILIRFSRIAFSGSTVGRDDHFYRSTNLIYLNDWLDEVNVVRAFRLNCYRLGNPMPST</sequence>
<dbReference type="SUPFAM" id="SSF54928">
    <property type="entry name" value="RNA-binding domain, RBD"/>
    <property type="match status" value="1"/>
</dbReference>
<dbReference type="GO" id="GO:0003676">
    <property type="term" value="F:nucleic acid binding"/>
    <property type="evidence" value="ECO:0007669"/>
    <property type="project" value="InterPro"/>
</dbReference>
<evidence type="ECO:0008006" key="3">
    <source>
        <dbReference type="Google" id="ProtNLM"/>
    </source>
</evidence>
<reference evidence="1 2" key="1">
    <citation type="submission" date="2020-02" db="EMBL/GenBank/DDBJ databases">
        <authorList>
            <person name="Ma Q."/>
            <person name="Huang Y."/>
            <person name="Song X."/>
            <person name="Pei D."/>
        </authorList>
    </citation>
    <scope>NUCLEOTIDE SEQUENCE [LARGE SCALE GENOMIC DNA]</scope>
    <source>
        <strain evidence="1">Sxm20200214</strain>
        <tissue evidence="1">Leaf</tissue>
    </source>
</reference>
<dbReference type="InterPro" id="IPR035979">
    <property type="entry name" value="RBD_domain_sf"/>
</dbReference>
<proteinExistence type="predicted"/>
<dbReference type="Proteomes" id="UP000886595">
    <property type="component" value="Unassembled WGS sequence"/>
</dbReference>
<gene>
    <name evidence="1" type="ORF">Bca52824_032526</name>
</gene>
<accession>A0A8X7SC75</accession>
<dbReference type="EMBL" id="JAAMPC010000007">
    <property type="protein sequence ID" value="KAG2303875.1"/>
    <property type="molecule type" value="Genomic_DNA"/>
</dbReference>
<organism evidence="1 2">
    <name type="scientific">Brassica carinata</name>
    <name type="common">Ethiopian mustard</name>
    <name type="synonym">Abyssinian cabbage</name>
    <dbReference type="NCBI Taxonomy" id="52824"/>
    <lineage>
        <taxon>Eukaryota</taxon>
        <taxon>Viridiplantae</taxon>
        <taxon>Streptophyta</taxon>
        <taxon>Embryophyta</taxon>
        <taxon>Tracheophyta</taxon>
        <taxon>Spermatophyta</taxon>
        <taxon>Magnoliopsida</taxon>
        <taxon>eudicotyledons</taxon>
        <taxon>Gunneridae</taxon>
        <taxon>Pentapetalae</taxon>
        <taxon>rosids</taxon>
        <taxon>malvids</taxon>
        <taxon>Brassicales</taxon>
        <taxon>Brassicaceae</taxon>
        <taxon>Brassiceae</taxon>
        <taxon>Brassica</taxon>
    </lineage>
</organism>
<evidence type="ECO:0000313" key="1">
    <source>
        <dbReference type="EMBL" id="KAG2303875.1"/>
    </source>
</evidence>
<comment type="caution">
    <text evidence="1">The sequence shown here is derived from an EMBL/GenBank/DDBJ whole genome shotgun (WGS) entry which is preliminary data.</text>
</comment>
<name>A0A8X7SC75_BRACI</name>
<keyword evidence="2" id="KW-1185">Reference proteome</keyword>
<dbReference type="OrthoDB" id="1865546at2759"/>
<protein>
    <recommendedName>
        <fullName evidence="3">RRM domain-containing protein</fullName>
    </recommendedName>
</protein>